<dbReference type="EMBL" id="JADOGI010000091">
    <property type="protein sequence ID" value="MBF8189419.1"/>
    <property type="molecule type" value="Genomic_DNA"/>
</dbReference>
<feature type="region of interest" description="Disordered" evidence="1">
    <location>
        <begin position="60"/>
        <end position="80"/>
    </location>
</feature>
<keyword evidence="2" id="KW-0472">Membrane</keyword>
<protein>
    <submittedName>
        <fullName evidence="3">Uncharacterized protein</fullName>
    </submittedName>
</protein>
<keyword evidence="2" id="KW-1133">Transmembrane helix</keyword>
<organism evidence="3 4">
    <name type="scientific">Nonomuraea cypriaca</name>
    <dbReference type="NCBI Taxonomy" id="1187855"/>
    <lineage>
        <taxon>Bacteria</taxon>
        <taxon>Bacillati</taxon>
        <taxon>Actinomycetota</taxon>
        <taxon>Actinomycetes</taxon>
        <taxon>Streptosporangiales</taxon>
        <taxon>Streptosporangiaceae</taxon>
        <taxon>Nonomuraea</taxon>
    </lineage>
</organism>
<sequence>MGWHRRMIERPSIVRRVLRWVRLVLAVAVTACAVAGVVRLAVLAAAPWLPALRRRRATGRGPHLRALPPQRRAPHAEPAE</sequence>
<proteinExistence type="predicted"/>
<name>A0A931AFS1_9ACTN</name>
<evidence type="ECO:0000313" key="3">
    <source>
        <dbReference type="EMBL" id="MBF8189419.1"/>
    </source>
</evidence>
<reference evidence="3" key="1">
    <citation type="submission" date="2020-11" db="EMBL/GenBank/DDBJ databases">
        <title>Whole-genome analyses of Nonomuraea sp. K274.</title>
        <authorList>
            <person name="Veyisoglu A."/>
        </authorList>
    </citation>
    <scope>NUCLEOTIDE SEQUENCE</scope>
    <source>
        <strain evidence="3">K274</strain>
    </source>
</reference>
<keyword evidence="4" id="KW-1185">Reference proteome</keyword>
<comment type="caution">
    <text evidence="3">The sequence shown here is derived from an EMBL/GenBank/DDBJ whole genome shotgun (WGS) entry which is preliminary data.</text>
</comment>
<dbReference type="Proteomes" id="UP000605361">
    <property type="component" value="Unassembled WGS sequence"/>
</dbReference>
<dbReference type="AlphaFoldDB" id="A0A931AFS1"/>
<keyword evidence="2" id="KW-0812">Transmembrane</keyword>
<evidence type="ECO:0000313" key="4">
    <source>
        <dbReference type="Proteomes" id="UP000605361"/>
    </source>
</evidence>
<accession>A0A931AFS1</accession>
<gene>
    <name evidence="3" type="ORF">ITP53_27525</name>
</gene>
<feature type="transmembrane region" description="Helical" evidence="2">
    <location>
        <begin position="20"/>
        <end position="46"/>
    </location>
</feature>
<evidence type="ECO:0000256" key="1">
    <source>
        <dbReference type="SAM" id="MobiDB-lite"/>
    </source>
</evidence>
<evidence type="ECO:0000256" key="2">
    <source>
        <dbReference type="SAM" id="Phobius"/>
    </source>
</evidence>
<dbReference type="RefSeq" id="WP_195898355.1">
    <property type="nucleotide sequence ID" value="NZ_JADOGI010000091.1"/>
</dbReference>